<dbReference type="InterPro" id="IPR017938">
    <property type="entry name" value="Riboflavin_synthase-like_b-brl"/>
</dbReference>
<dbReference type="Pfam" id="PF01794">
    <property type="entry name" value="Ferric_reduct"/>
    <property type="match status" value="1"/>
</dbReference>
<dbReference type="PROSITE" id="PS50222">
    <property type="entry name" value="EF_HAND_2"/>
    <property type="match status" value="2"/>
</dbReference>
<evidence type="ECO:0000256" key="10">
    <source>
        <dbReference type="ARBA" id="ARBA00049908"/>
    </source>
</evidence>
<dbReference type="Pfam" id="PF08030">
    <property type="entry name" value="NAD_binding_6"/>
    <property type="match status" value="1"/>
</dbReference>
<evidence type="ECO:0000256" key="2">
    <source>
        <dbReference type="ARBA" id="ARBA00022630"/>
    </source>
</evidence>
<dbReference type="InterPro" id="IPR017927">
    <property type="entry name" value="FAD-bd_FR_type"/>
</dbReference>
<feature type="transmembrane region" description="Helical" evidence="11">
    <location>
        <begin position="466"/>
        <end position="489"/>
    </location>
</feature>
<evidence type="ECO:0000256" key="6">
    <source>
        <dbReference type="ARBA" id="ARBA00022857"/>
    </source>
</evidence>
<dbReference type="GO" id="GO:0042554">
    <property type="term" value="P:superoxide anion generation"/>
    <property type="evidence" value="ECO:0007669"/>
    <property type="project" value="TreeGrafter"/>
</dbReference>
<dbReference type="PRINTS" id="PR00466">
    <property type="entry name" value="GP91PHOX"/>
</dbReference>
<keyword evidence="7 11" id="KW-1133">Transmembrane helix</keyword>
<dbReference type="SUPFAM" id="SSF47473">
    <property type="entry name" value="EF-hand"/>
    <property type="match status" value="1"/>
</dbReference>
<comment type="subcellular location">
    <subcellularLocation>
        <location evidence="1">Membrane</location>
        <topology evidence="1">Multi-pass membrane protein</topology>
    </subcellularLocation>
</comment>
<dbReference type="AlphaFoldDB" id="A0A7J7KBC0"/>
<dbReference type="Gene3D" id="3.40.50.80">
    <property type="entry name" value="Nucleotide-binding domain of ferredoxin-NADP reductase (FNR) module"/>
    <property type="match status" value="1"/>
</dbReference>
<evidence type="ECO:0000313" key="15">
    <source>
        <dbReference type="Proteomes" id="UP000593567"/>
    </source>
</evidence>
<dbReference type="SUPFAM" id="SSF52343">
    <property type="entry name" value="Ferredoxin reductase-like, C-terminal NADP-linked domain"/>
    <property type="match status" value="1"/>
</dbReference>
<protein>
    <submittedName>
        <fullName evidence="14">NOX5</fullName>
    </submittedName>
</protein>
<feature type="domain" description="FAD-binding FR-type" evidence="13">
    <location>
        <begin position="584"/>
        <end position="742"/>
    </location>
</feature>
<dbReference type="PROSITE" id="PS00018">
    <property type="entry name" value="EF_HAND_1"/>
    <property type="match status" value="2"/>
</dbReference>
<dbReference type="Pfam" id="PF08022">
    <property type="entry name" value="FAD_binding_8"/>
    <property type="match status" value="1"/>
</dbReference>
<dbReference type="InterPro" id="IPR000778">
    <property type="entry name" value="Cyt_b245_heavy_chain"/>
</dbReference>
<dbReference type="GO" id="GO:0006952">
    <property type="term" value="P:defense response"/>
    <property type="evidence" value="ECO:0007669"/>
    <property type="project" value="TreeGrafter"/>
</dbReference>
<dbReference type="SFLD" id="SFLDG01169">
    <property type="entry name" value="NADPH_oxidase_subgroup_(NOX)"/>
    <property type="match status" value="1"/>
</dbReference>
<dbReference type="InterPro" id="IPR013121">
    <property type="entry name" value="Fe_red_NAD-bd_6"/>
</dbReference>
<feature type="transmembrane region" description="Helical" evidence="11">
    <location>
        <begin position="509"/>
        <end position="530"/>
    </location>
</feature>
<feature type="domain" description="EF-hand" evidence="12">
    <location>
        <begin position="248"/>
        <end position="283"/>
    </location>
</feature>
<dbReference type="EMBL" id="VXIV02000804">
    <property type="protein sequence ID" value="KAF6035942.1"/>
    <property type="molecule type" value="Genomic_DNA"/>
</dbReference>
<evidence type="ECO:0000256" key="3">
    <source>
        <dbReference type="ARBA" id="ARBA00022692"/>
    </source>
</evidence>
<dbReference type="InterPro" id="IPR013112">
    <property type="entry name" value="FAD-bd_8"/>
</dbReference>
<evidence type="ECO:0000259" key="12">
    <source>
        <dbReference type="PROSITE" id="PS50222"/>
    </source>
</evidence>
<dbReference type="GO" id="GO:0005509">
    <property type="term" value="F:calcium ion binding"/>
    <property type="evidence" value="ECO:0007669"/>
    <property type="project" value="InterPro"/>
</dbReference>
<dbReference type="InterPro" id="IPR050369">
    <property type="entry name" value="RBOH/FRE"/>
</dbReference>
<organism evidence="14 15">
    <name type="scientific">Bugula neritina</name>
    <name type="common">Brown bryozoan</name>
    <name type="synonym">Sertularia neritina</name>
    <dbReference type="NCBI Taxonomy" id="10212"/>
    <lineage>
        <taxon>Eukaryota</taxon>
        <taxon>Metazoa</taxon>
        <taxon>Spiralia</taxon>
        <taxon>Lophotrochozoa</taxon>
        <taxon>Bryozoa</taxon>
        <taxon>Gymnolaemata</taxon>
        <taxon>Cheilostomatida</taxon>
        <taxon>Flustrina</taxon>
        <taxon>Buguloidea</taxon>
        <taxon>Bugulidae</taxon>
        <taxon>Bugula</taxon>
    </lineage>
</organism>
<keyword evidence="2" id="KW-0285">Flavoprotein</keyword>
<dbReference type="CDD" id="cd06186">
    <property type="entry name" value="NOX_Duox_like_FAD_NADP"/>
    <property type="match status" value="1"/>
</dbReference>
<feature type="transmembrane region" description="Helical" evidence="11">
    <location>
        <begin position="377"/>
        <end position="397"/>
    </location>
</feature>
<dbReference type="InterPro" id="IPR013130">
    <property type="entry name" value="Fe3_Rdtase_TM_dom"/>
</dbReference>
<accession>A0A7J7KBC0</accession>
<gene>
    <name evidence="14" type="ORF">EB796_005746</name>
</gene>
<dbReference type="Gene3D" id="1.10.238.10">
    <property type="entry name" value="EF-hand"/>
    <property type="match status" value="1"/>
</dbReference>
<keyword evidence="8" id="KW-0560">Oxidoreductase</keyword>
<dbReference type="InterPro" id="IPR002048">
    <property type="entry name" value="EF_hand_dom"/>
</dbReference>
<keyword evidence="5" id="KW-0106">Calcium</keyword>
<dbReference type="PANTHER" id="PTHR11972">
    <property type="entry name" value="NADPH OXIDASE"/>
    <property type="match status" value="1"/>
</dbReference>
<evidence type="ECO:0000256" key="7">
    <source>
        <dbReference type="ARBA" id="ARBA00022989"/>
    </source>
</evidence>
<dbReference type="SUPFAM" id="SSF63380">
    <property type="entry name" value="Riboflavin synthase domain-like"/>
    <property type="match status" value="1"/>
</dbReference>
<keyword evidence="9 11" id="KW-0472">Membrane</keyword>
<dbReference type="PANTHER" id="PTHR11972:SF58">
    <property type="entry name" value="NADPH OXIDASE 5"/>
    <property type="match status" value="1"/>
</dbReference>
<keyword evidence="6" id="KW-0521">NADP</keyword>
<dbReference type="InterPro" id="IPR018247">
    <property type="entry name" value="EF_Hand_1_Ca_BS"/>
</dbReference>
<evidence type="ECO:0000256" key="5">
    <source>
        <dbReference type="ARBA" id="ARBA00022837"/>
    </source>
</evidence>
<feature type="transmembrane region" description="Helical" evidence="11">
    <location>
        <begin position="550"/>
        <end position="571"/>
    </location>
</feature>
<sequence length="944" mass="107653">MEGSFMVNRKVDAVNSIYKRLKNSTYEKLTFQDLQNIFPLATDSESGKLFEYLLFQEKVDYLSKQELISALRLLTVDLQVSWPSSLPNQSEQRSQNGCSSTISSMIACRQRESLTSIADQVDQFIDLCSETSCDIMVAHFIQHISAQLLQVLYEYVTRNGAEKRQVLKRIRSLVDHYEEETEWWADIQRKCYTIIGNKPSITLSEFQQIFLLEEFLSNRIFSLADTNGDGEVDRRELFATMSTLVLGHSSQKLRFLFAIYDQNGDGKLERNELKHAFQKGLAHSKLGNDITNANLLTDVLFTKAKEGCHNNRLETDFSSPDSITFEELNALLQQNPMIYDNLNIQLTDGVKKGHIGSRSLDNLAQSVYHHVKVYTSLWLWVGVMSLITVALGVERLVCQLKLLSQRGCCVEIVVAKTCGQVLNFHYSLLLVFVLKTCITRLQRTFLRHYLPFDDALRLHKVTAITAFLVSVIHVIAHSVNLEILIYLLITANRTKEEEMSLKSYISSDFISSPILGSGVVLVILLFLYIVTGIEIFRIKFYSVFYISHKVLLLLWYITLLCHAKMFIYWLMFPGTLLVFEKIRTLYTMYQNRSVVELASTHDNVTILHIKRPDGFDYSPGDYVTVLIPKVSKYLWRPFTISSGNQDKITLHIRKAGFWTNKIYEKVHQLERTAQLGGRQNDSYTTHTAIELDLNENSLRRDKNTARTSSSMFSESNSTTLTLPASPHWRIYMDGPFSTPSHDILKTEHVILIAGGIGITPFASVISSVIEQLKQRSKMCPCGCETRVYFGNTSNVSLKRIDLFWLTRSVKSLQWFLGVFEELEEEQISLDLDPPLVNFHLHLTGLAKETDMRGAFLQLALNAAYNQERTDLLTGLKAQTKPGRPVWSKVIPELIDSAEPLKERTGTAGRPLKSKVYACGPVQLCKELKTLCSNLKLPFREEVFN</sequence>
<dbReference type="Pfam" id="PF13499">
    <property type="entry name" value="EF-hand_7"/>
    <property type="match status" value="1"/>
</dbReference>
<comment type="catalytic activity">
    <reaction evidence="10">
        <text>NADPH + 2 O2 = 2 superoxide + NADP(+) + H(+)</text>
        <dbReference type="Rhea" id="RHEA:63180"/>
        <dbReference type="ChEBI" id="CHEBI:15378"/>
        <dbReference type="ChEBI" id="CHEBI:15379"/>
        <dbReference type="ChEBI" id="CHEBI:18421"/>
        <dbReference type="ChEBI" id="CHEBI:57783"/>
        <dbReference type="ChEBI" id="CHEBI:58349"/>
    </reaction>
</comment>
<dbReference type="GO" id="GO:0016175">
    <property type="term" value="F:superoxide-generating NAD(P)H oxidase activity"/>
    <property type="evidence" value="ECO:0007669"/>
    <property type="project" value="TreeGrafter"/>
</dbReference>
<dbReference type="GO" id="GO:0043020">
    <property type="term" value="C:NADPH oxidase complex"/>
    <property type="evidence" value="ECO:0007669"/>
    <property type="project" value="TreeGrafter"/>
</dbReference>
<keyword evidence="15" id="KW-1185">Reference proteome</keyword>
<evidence type="ECO:0000256" key="11">
    <source>
        <dbReference type="SAM" id="Phobius"/>
    </source>
</evidence>
<reference evidence="14" key="1">
    <citation type="submission" date="2020-06" db="EMBL/GenBank/DDBJ databases">
        <title>Draft genome of Bugula neritina, a colonial animal packing powerful symbionts and potential medicines.</title>
        <authorList>
            <person name="Rayko M."/>
        </authorList>
    </citation>
    <scope>NUCLEOTIDE SEQUENCE [LARGE SCALE GENOMIC DNA]</scope>
    <source>
        <strain evidence="14">Kwan_BN1</strain>
    </source>
</reference>
<evidence type="ECO:0000259" key="13">
    <source>
        <dbReference type="PROSITE" id="PS51384"/>
    </source>
</evidence>
<comment type="caution">
    <text evidence="14">The sequence shown here is derived from an EMBL/GenBank/DDBJ whole genome shotgun (WGS) entry which is preliminary data.</text>
</comment>
<proteinExistence type="predicted"/>
<dbReference type="Gene3D" id="2.40.30.10">
    <property type="entry name" value="Translation factors"/>
    <property type="match status" value="1"/>
</dbReference>
<evidence type="ECO:0000256" key="8">
    <source>
        <dbReference type="ARBA" id="ARBA00023002"/>
    </source>
</evidence>
<evidence type="ECO:0000313" key="14">
    <source>
        <dbReference type="EMBL" id="KAF6035942.1"/>
    </source>
</evidence>
<keyword evidence="3 11" id="KW-0812">Transmembrane</keyword>
<dbReference type="OrthoDB" id="167398at2759"/>
<dbReference type="InterPro" id="IPR011992">
    <property type="entry name" value="EF-hand-dom_pair"/>
</dbReference>
<dbReference type="Proteomes" id="UP000593567">
    <property type="component" value="Unassembled WGS sequence"/>
</dbReference>
<feature type="domain" description="EF-hand" evidence="12">
    <location>
        <begin position="212"/>
        <end position="247"/>
    </location>
</feature>
<dbReference type="CDD" id="cd00051">
    <property type="entry name" value="EFh"/>
    <property type="match status" value="1"/>
</dbReference>
<evidence type="ECO:0000256" key="9">
    <source>
        <dbReference type="ARBA" id="ARBA00023136"/>
    </source>
</evidence>
<evidence type="ECO:0000256" key="4">
    <source>
        <dbReference type="ARBA" id="ARBA00022827"/>
    </source>
</evidence>
<keyword evidence="4" id="KW-0274">FAD</keyword>
<name>A0A7J7KBC0_BUGNE</name>
<dbReference type="SMART" id="SM00054">
    <property type="entry name" value="EFh"/>
    <property type="match status" value="2"/>
</dbReference>
<dbReference type="InterPro" id="IPR039261">
    <property type="entry name" value="FNR_nucleotide-bd"/>
</dbReference>
<dbReference type="PROSITE" id="PS51384">
    <property type="entry name" value="FAD_FR"/>
    <property type="match status" value="1"/>
</dbReference>
<evidence type="ECO:0000256" key="1">
    <source>
        <dbReference type="ARBA" id="ARBA00004141"/>
    </source>
</evidence>